<dbReference type="CDD" id="cd00657">
    <property type="entry name" value="Ferritin_like"/>
    <property type="match status" value="1"/>
</dbReference>
<dbReference type="OrthoDB" id="268439at2"/>
<dbReference type="GO" id="GO:0016491">
    <property type="term" value="F:oxidoreductase activity"/>
    <property type="evidence" value="ECO:0007669"/>
    <property type="project" value="InterPro"/>
</dbReference>
<dbReference type="InterPro" id="IPR025859">
    <property type="entry name" value="AurF/CmlI"/>
</dbReference>
<dbReference type="SUPFAM" id="SSF47240">
    <property type="entry name" value="Ferritin-like"/>
    <property type="match status" value="1"/>
</dbReference>
<accession>A0A366HNT4</accession>
<sequence length="252" mass="29058">MNTYLWTQHFHANQHRFTEPDLPAGDCALPMAIALPLRESLAVFQLGESGGGTRLMKYVRLVVSADRLAGYEEAVGLFIAEEQYHARLLAKSVHYLGGTCLEKQWSNSVFRWLRNHFGVEFNIQILLTAELIAEVYFGILYRKCNDPALRRVCHKLLSDEMRHIAFHTEFLRERLGAMPAWRRWLWRGQFRVIQRVTAVAVAWDHRRCFAALGVRPWEVAGMAFKTGERFLRRLGGIQRLWGVRPVQAALAP</sequence>
<evidence type="ECO:0000313" key="2">
    <source>
        <dbReference type="Proteomes" id="UP000253426"/>
    </source>
</evidence>
<name>A0A366HNT4_9BACT</name>
<keyword evidence="2" id="KW-1185">Reference proteome</keyword>
<reference evidence="1 2" key="1">
    <citation type="submission" date="2018-06" db="EMBL/GenBank/DDBJ databases">
        <title>Genomic Encyclopedia of Type Strains, Phase IV (KMG-IV): sequencing the most valuable type-strain genomes for metagenomic binning, comparative biology and taxonomic classification.</title>
        <authorList>
            <person name="Goeker M."/>
        </authorList>
    </citation>
    <scope>NUCLEOTIDE SEQUENCE [LARGE SCALE GENOMIC DNA]</scope>
    <source>
        <strain evidence="1 2">DSM 25532</strain>
    </source>
</reference>
<protein>
    <submittedName>
        <fullName evidence="1">Para-aminobenzoate N-oxygenase AurF</fullName>
    </submittedName>
</protein>
<proteinExistence type="predicted"/>
<evidence type="ECO:0000313" key="1">
    <source>
        <dbReference type="EMBL" id="RBP45021.1"/>
    </source>
</evidence>
<dbReference type="AlphaFoldDB" id="A0A366HNT4"/>
<dbReference type="Pfam" id="PF11583">
    <property type="entry name" value="AurF"/>
    <property type="match status" value="1"/>
</dbReference>
<dbReference type="InterPro" id="IPR012348">
    <property type="entry name" value="RNR-like"/>
</dbReference>
<dbReference type="RefSeq" id="WP_113958166.1">
    <property type="nucleotide sequence ID" value="NZ_QNRR01000003.1"/>
</dbReference>
<organism evidence="1 2">
    <name type="scientific">Roseimicrobium gellanilyticum</name>
    <dbReference type="NCBI Taxonomy" id="748857"/>
    <lineage>
        <taxon>Bacteria</taxon>
        <taxon>Pseudomonadati</taxon>
        <taxon>Verrucomicrobiota</taxon>
        <taxon>Verrucomicrobiia</taxon>
        <taxon>Verrucomicrobiales</taxon>
        <taxon>Verrucomicrobiaceae</taxon>
        <taxon>Roseimicrobium</taxon>
    </lineage>
</organism>
<comment type="caution">
    <text evidence="1">The sequence shown here is derived from an EMBL/GenBank/DDBJ whole genome shotgun (WGS) entry which is preliminary data.</text>
</comment>
<gene>
    <name evidence="1" type="ORF">DES53_10316</name>
</gene>
<dbReference type="Gene3D" id="1.10.620.20">
    <property type="entry name" value="Ribonucleotide Reductase, subunit A"/>
    <property type="match status" value="1"/>
</dbReference>
<dbReference type="EMBL" id="QNRR01000003">
    <property type="protein sequence ID" value="RBP45021.1"/>
    <property type="molecule type" value="Genomic_DNA"/>
</dbReference>
<dbReference type="InterPro" id="IPR009078">
    <property type="entry name" value="Ferritin-like_SF"/>
</dbReference>
<dbReference type="Proteomes" id="UP000253426">
    <property type="component" value="Unassembled WGS sequence"/>
</dbReference>